<sequence length="313" mass="35753">MALGARAGARLARLLRAPARRFAASKHPIQEAKDPSKRRILELALVRHGQSEGNVAYSKSVHGDSSMYSGKFLDRHSSLWRLTDRGRGEAVEAGAWLRDRCAPFDAFYTSEFLRAMETAALLGMDGAQWHTETNCRERDWGALDLLPKGGEDPEEDQRRRRHGLYFAPSGGESLASVIIRVDLILAYLNGRYPGRRVLMVCHGELMWAFRLRFEKLNQIQYRDMADVARGDERIHNGSVLRFSRQDPASGAIHDHFRFMQLATPWHADEAKRRPQWRTFRPNSYSNGELLDLVNRFPRYYEGSLSDPPDEPDS</sequence>
<name>A0ABR1GDZ3_AURAN</name>
<dbReference type="EMBL" id="JBBJCI010000031">
    <property type="protein sequence ID" value="KAK7254219.1"/>
    <property type="molecule type" value="Genomic_DNA"/>
</dbReference>
<reference evidence="1 2" key="1">
    <citation type="submission" date="2024-03" db="EMBL/GenBank/DDBJ databases">
        <title>Aureococcus anophagefferens CCMP1851 and Kratosvirus quantuckense: Draft genome of a second virus-susceptible host strain in the model system.</title>
        <authorList>
            <person name="Chase E."/>
            <person name="Truchon A.R."/>
            <person name="Schepens W."/>
            <person name="Wilhelm S.W."/>
        </authorList>
    </citation>
    <scope>NUCLEOTIDE SEQUENCE [LARGE SCALE GENOMIC DNA]</scope>
    <source>
        <strain evidence="1 2">CCMP1851</strain>
    </source>
</reference>
<accession>A0ABR1GDZ3</accession>
<dbReference type="PANTHER" id="PTHR11931">
    <property type="entry name" value="PHOSPHOGLYCERATE MUTASE"/>
    <property type="match status" value="1"/>
</dbReference>
<dbReference type="SUPFAM" id="SSF53254">
    <property type="entry name" value="Phosphoglycerate mutase-like"/>
    <property type="match status" value="1"/>
</dbReference>
<dbReference type="PROSITE" id="PS00175">
    <property type="entry name" value="PG_MUTASE"/>
    <property type="match status" value="1"/>
</dbReference>
<evidence type="ECO:0000313" key="2">
    <source>
        <dbReference type="Proteomes" id="UP001363151"/>
    </source>
</evidence>
<dbReference type="Gene3D" id="3.40.50.1240">
    <property type="entry name" value="Phosphoglycerate mutase-like"/>
    <property type="match status" value="1"/>
</dbReference>
<dbReference type="InterPro" id="IPR001345">
    <property type="entry name" value="PG/BPGM_mutase_AS"/>
</dbReference>
<comment type="caution">
    <text evidence="1">The sequence shown here is derived from an EMBL/GenBank/DDBJ whole genome shotgun (WGS) entry which is preliminary data.</text>
</comment>
<dbReference type="CDD" id="cd07067">
    <property type="entry name" value="HP_PGM_like"/>
    <property type="match status" value="1"/>
</dbReference>
<keyword evidence="2" id="KW-1185">Reference proteome</keyword>
<dbReference type="GO" id="GO:0006096">
    <property type="term" value="P:glycolytic process"/>
    <property type="evidence" value="ECO:0007669"/>
    <property type="project" value="UniProtKB-KW"/>
</dbReference>
<gene>
    <name evidence="1" type="ORF">SO694_00009011</name>
</gene>
<organism evidence="1 2">
    <name type="scientific">Aureococcus anophagefferens</name>
    <name type="common">Harmful bloom alga</name>
    <dbReference type="NCBI Taxonomy" id="44056"/>
    <lineage>
        <taxon>Eukaryota</taxon>
        <taxon>Sar</taxon>
        <taxon>Stramenopiles</taxon>
        <taxon>Ochrophyta</taxon>
        <taxon>Pelagophyceae</taxon>
        <taxon>Pelagomonadales</taxon>
        <taxon>Pelagomonadaceae</taxon>
        <taxon>Aureococcus</taxon>
    </lineage>
</organism>
<dbReference type="InterPro" id="IPR005952">
    <property type="entry name" value="Phosphogly_mut1"/>
</dbReference>
<proteinExistence type="predicted"/>
<dbReference type="InterPro" id="IPR013078">
    <property type="entry name" value="His_Pase_superF_clade-1"/>
</dbReference>
<protein>
    <submittedName>
        <fullName evidence="1">Histidine phosphatase superfamily protein</fullName>
    </submittedName>
</protein>
<dbReference type="Proteomes" id="UP001363151">
    <property type="component" value="Unassembled WGS sequence"/>
</dbReference>
<dbReference type="SMART" id="SM00855">
    <property type="entry name" value="PGAM"/>
    <property type="match status" value="1"/>
</dbReference>
<dbReference type="GO" id="GO:0004619">
    <property type="term" value="F:phosphoglycerate mutase activity"/>
    <property type="evidence" value="ECO:0007669"/>
    <property type="project" value="UniProtKB-EC"/>
</dbReference>
<dbReference type="InterPro" id="IPR029033">
    <property type="entry name" value="His_PPase_superfam"/>
</dbReference>
<dbReference type="Pfam" id="PF00300">
    <property type="entry name" value="His_Phos_1"/>
    <property type="match status" value="1"/>
</dbReference>
<evidence type="ECO:0000313" key="1">
    <source>
        <dbReference type="EMBL" id="KAK7254219.1"/>
    </source>
</evidence>
<dbReference type="KEGG" id="aaf:AURANDRAFT_19666"/>